<evidence type="ECO:0000256" key="12">
    <source>
        <dbReference type="PIRSR" id="PIRSR000381-2"/>
    </source>
</evidence>
<dbReference type="SUPFAM" id="SSF51717">
    <property type="entry name" value="Dihydropteroate synthetase-like"/>
    <property type="match status" value="1"/>
</dbReference>
<keyword evidence="2 10" id="KW-0489">Methyltransferase</keyword>
<dbReference type="PROSITE" id="PS51337">
    <property type="entry name" value="B12_BINDING_NTER"/>
    <property type="match status" value="1"/>
</dbReference>
<evidence type="ECO:0000256" key="2">
    <source>
        <dbReference type="ARBA" id="ARBA00022603"/>
    </source>
</evidence>
<keyword evidence="7" id="KW-0677">Repeat</keyword>
<feature type="binding site" evidence="12">
    <location>
        <position position="610"/>
    </location>
    <ligand>
        <name>S-adenosyl-L-methionine</name>
        <dbReference type="ChEBI" id="CHEBI:59789"/>
    </ligand>
</feature>
<keyword evidence="10" id="KW-0862">Zinc</keyword>
<dbReference type="InterPro" id="IPR033706">
    <property type="entry name" value="Met_synthase_B12-bd"/>
</dbReference>
<dbReference type="RefSeq" id="WP_055424438.1">
    <property type="nucleotide sequence ID" value="NZ_FCOR01000001.1"/>
</dbReference>
<dbReference type="InterPro" id="IPR037010">
    <property type="entry name" value="VitB12-dep_Met_synth_activ_sf"/>
</dbReference>
<evidence type="ECO:0000256" key="5">
    <source>
        <dbReference type="ARBA" id="ARBA00022691"/>
    </source>
</evidence>
<evidence type="ECO:0000256" key="4">
    <source>
        <dbReference type="ARBA" id="ARBA00022679"/>
    </source>
</evidence>
<feature type="binding site" description="axial binding residue" evidence="11">
    <location>
        <position position="423"/>
    </location>
    <ligand>
        <name>methylcob(III)alamin</name>
        <dbReference type="ChEBI" id="CHEBI:28115"/>
    </ligand>
    <ligandPart>
        <name>Co</name>
        <dbReference type="ChEBI" id="CHEBI:27638"/>
    </ligandPart>
</feature>
<feature type="domain" description="B12-binding" evidence="15">
    <location>
        <begin position="410"/>
        <end position="545"/>
    </location>
</feature>
<dbReference type="PROSITE" id="PS50974">
    <property type="entry name" value="ADOMET_ACTIVATION"/>
    <property type="match status" value="1"/>
</dbReference>
<dbReference type="InterPro" id="IPR011005">
    <property type="entry name" value="Dihydropteroate_synth-like_sf"/>
</dbReference>
<dbReference type="GO" id="GO:0032259">
    <property type="term" value="P:methylation"/>
    <property type="evidence" value="ECO:0007669"/>
    <property type="project" value="UniProtKB-KW"/>
</dbReference>
<dbReference type="Pfam" id="PF02607">
    <property type="entry name" value="B12-binding_2"/>
    <property type="match status" value="1"/>
</dbReference>
<evidence type="ECO:0000259" key="16">
    <source>
        <dbReference type="PROSITE" id="PS51337"/>
    </source>
</evidence>
<dbReference type="GO" id="GO:0031419">
    <property type="term" value="F:cobalamin binding"/>
    <property type="evidence" value="ECO:0007669"/>
    <property type="project" value="UniProtKB-UniRule"/>
</dbReference>
<sequence>MQSILKLSGLEVFTVYPGSNFINIGERTNVTGSRKFLNLIKNEKYDEALSIAREQVEGGAQIIDICMDEGLIDGVKAMTTFLRLIASEPDIARVPIVIDSSNWEVIEAGLKNIQGKGIVNSISLKEGEEEFIKKAKIIQRYGAAVIIMAFDEEGQADNLEKRKNISQRSYNILVHQLNMNPSDIIFDLNVFPVGTGMKEHRRNALDFFEGTRWVKENLPGCFVSGGVSNVSFSFRGNNKVRESINAAFLYHAIQYGLDMGIVNPTQLAIYQEIEPELLQKIEEVLFDKDENATERLIEYAETIVQNKETKEQKIEEWRSWPIEKRLEFALIKGNANYIEQDVEEARLQANKPLDVIEGPLMDGMNTVGELFGAGKMFLPQVVKTARVMKKAVAYLQPFIEAEKNGESQSNGKILMATVKGDVHDIGKNIVGVVLACNNYEIIDLGVMVPKEKIIETAIKEKVDLIGLSGLITPSLDEMIHVVEELERRNLSFPVMIGGATTSKIHTALKIAPKYSHAVIHVLDASKSVTVASSLLSSQSEDFKKIISEEYTHLREGYLNRGTEKEYLSLVQARMNKLKIDWKLYTPYIPKQLGVQVFTSIRLEDLTEYIDWQPFFRTWQLTGKYPELLSDKVIGEEASQLHKDALKMLEKIIAEKLLQPKAVIGLFKANSNQQDDIEIYSNENNLIHTFRTLRQQSKKSQGAPNLALSDFILPKNKENIHDYIGCFTVSIFGAESLAKHYEANYDDYSAIMIKAVSDRLVEALAEYMHARVRKEIWGYAPKEILDRELLIKEKYQGIRPAPGYPACPDHLEKITIWELLDVNNNIGVQLTENLAMYPASSISGYYFANPQSKYFGLGKITQDQVEDYAKRKEIKLKDAQYWLTPNLA</sequence>
<comment type="cofactor">
    <cofactor evidence="10">
        <name>Zn(2+)</name>
        <dbReference type="ChEBI" id="CHEBI:29105"/>
    </cofactor>
</comment>
<dbReference type="InterPro" id="IPR011822">
    <property type="entry name" value="MetH"/>
</dbReference>
<dbReference type="GO" id="GO:0046653">
    <property type="term" value="P:tetrahydrofolate metabolic process"/>
    <property type="evidence" value="ECO:0007669"/>
    <property type="project" value="TreeGrafter"/>
</dbReference>
<dbReference type="GO" id="GO:0050667">
    <property type="term" value="P:homocysteine metabolic process"/>
    <property type="evidence" value="ECO:0007669"/>
    <property type="project" value="TreeGrafter"/>
</dbReference>
<dbReference type="InterPro" id="IPR036594">
    <property type="entry name" value="Meth_synthase_dom"/>
</dbReference>
<feature type="binding site" evidence="12">
    <location>
        <position position="472"/>
    </location>
    <ligand>
        <name>methylcob(III)alamin</name>
        <dbReference type="ChEBI" id="CHEBI:28115"/>
    </ligand>
</feature>
<dbReference type="CDD" id="cd02069">
    <property type="entry name" value="methionine_synthase_B12_BD"/>
    <property type="match status" value="1"/>
</dbReference>
<dbReference type="EC" id="2.1.1.13" evidence="9 10"/>
<dbReference type="InterPro" id="IPR000489">
    <property type="entry name" value="Pterin-binding_dom"/>
</dbReference>
<dbReference type="Gene3D" id="3.10.196.10">
    <property type="entry name" value="Vitamin B12-dependent methionine synthase, activation domain"/>
    <property type="match status" value="1"/>
</dbReference>
<feature type="binding site" evidence="12">
    <location>
        <position position="798"/>
    </location>
    <ligand>
        <name>S-adenosyl-L-methionine</name>
        <dbReference type="ChEBI" id="CHEBI:59789"/>
    </ligand>
</feature>
<dbReference type="InterPro" id="IPR006158">
    <property type="entry name" value="Cobalamin-bd"/>
</dbReference>
<evidence type="ECO:0000313" key="17">
    <source>
        <dbReference type="EMBL" id="CVK15194.1"/>
    </source>
</evidence>
<proteinExistence type="inferred from homology"/>
<evidence type="ECO:0000256" key="6">
    <source>
        <dbReference type="ARBA" id="ARBA00022723"/>
    </source>
</evidence>
<organism evidence="17 18">
    <name type="scientific">Apibacter mensalis</name>
    <dbReference type="NCBI Taxonomy" id="1586267"/>
    <lineage>
        <taxon>Bacteria</taxon>
        <taxon>Pseudomonadati</taxon>
        <taxon>Bacteroidota</taxon>
        <taxon>Flavobacteriia</taxon>
        <taxon>Flavobacteriales</taxon>
        <taxon>Weeksellaceae</taxon>
        <taxon>Apibacter</taxon>
    </lineage>
</organism>
<dbReference type="SUPFAM" id="SSF47644">
    <property type="entry name" value="Methionine synthase domain"/>
    <property type="match status" value="1"/>
</dbReference>
<evidence type="ECO:0000313" key="18">
    <source>
        <dbReference type="Proteomes" id="UP000182761"/>
    </source>
</evidence>
<comment type="pathway">
    <text evidence="10">Amino-acid biosynthesis; L-methionine biosynthesis via de novo pathway; L-methionine from L-homocysteine (MetH route): step 1/1.</text>
</comment>
<evidence type="ECO:0000259" key="14">
    <source>
        <dbReference type="PROSITE" id="PS50974"/>
    </source>
</evidence>
<dbReference type="GO" id="GO:0008705">
    <property type="term" value="F:methionine synthase activity"/>
    <property type="evidence" value="ECO:0007669"/>
    <property type="project" value="UniProtKB-UniRule"/>
</dbReference>
<evidence type="ECO:0000259" key="15">
    <source>
        <dbReference type="PROSITE" id="PS51332"/>
    </source>
</evidence>
<dbReference type="SMART" id="SM01018">
    <property type="entry name" value="B12-binding_2"/>
    <property type="match status" value="1"/>
</dbReference>
<dbReference type="NCBIfam" id="TIGR02082">
    <property type="entry name" value="metH"/>
    <property type="match status" value="1"/>
</dbReference>
<feature type="binding site" evidence="12">
    <location>
        <begin position="853"/>
        <end position="854"/>
    </location>
    <ligand>
        <name>S-adenosyl-L-methionine</name>
        <dbReference type="ChEBI" id="CHEBI:59789"/>
    </ligand>
</feature>
<dbReference type="FunFam" id="3.40.50.280:FF:000001">
    <property type="entry name" value="Methionine synthase"/>
    <property type="match status" value="1"/>
</dbReference>
<dbReference type="InterPro" id="IPR004223">
    <property type="entry name" value="VitB12-dep_Met_synth_activ_dom"/>
</dbReference>
<dbReference type="Pfam" id="PF02965">
    <property type="entry name" value="Met_synt_B12"/>
    <property type="match status" value="1"/>
</dbReference>
<dbReference type="PANTHER" id="PTHR45833">
    <property type="entry name" value="METHIONINE SYNTHASE"/>
    <property type="match status" value="1"/>
</dbReference>
<keyword evidence="4 10" id="KW-0808">Transferase</keyword>
<dbReference type="InterPro" id="IPR036724">
    <property type="entry name" value="Cobalamin-bd_sf"/>
</dbReference>
<feature type="binding site" evidence="12">
    <location>
        <position position="468"/>
    </location>
    <ligand>
        <name>methylcob(III)alamin</name>
        <dbReference type="ChEBI" id="CHEBI:28115"/>
    </ligand>
</feature>
<evidence type="ECO:0000256" key="10">
    <source>
        <dbReference type="PIRNR" id="PIRNR000381"/>
    </source>
</evidence>
<feature type="domain" description="B12-binding N-terminal" evidence="16">
    <location>
        <begin position="313"/>
        <end position="407"/>
    </location>
</feature>
<protein>
    <recommendedName>
        <fullName evidence="9 10">Methionine synthase</fullName>
        <ecNumber evidence="9 10">2.1.1.13</ecNumber>
    </recommendedName>
    <alternativeName>
        <fullName evidence="10">5-methyltetrahydrofolate--homocysteine methyltransferase</fullName>
    </alternativeName>
</protein>
<feature type="domain" description="Pterin-binding" evidence="13">
    <location>
        <begin position="21"/>
        <end position="282"/>
    </location>
</feature>
<gene>
    <name evidence="17" type="ORF">Ga0061079_1015</name>
</gene>
<dbReference type="PIRSF" id="PIRSF000381">
    <property type="entry name" value="MetH"/>
    <property type="match status" value="1"/>
</dbReference>
<evidence type="ECO:0000256" key="1">
    <source>
        <dbReference type="ARBA" id="ARBA00010398"/>
    </source>
</evidence>
<dbReference type="PANTHER" id="PTHR45833:SF1">
    <property type="entry name" value="METHIONINE SYNTHASE"/>
    <property type="match status" value="1"/>
</dbReference>
<dbReference type="EMBL" id="FCOR01000001">
    <property type="protein sequence ID" value="CVK15194.1"/>
    <property type="molecule type" value="Genomic_DNA"/>
</dbReference>
<dbReference type="Proteomes" id="UP000182761">
    <property type="component" value="Unassembled WGS sequence"/>
</dbReference>
<keyword evidence="3 10" id="KW-0846">Cobalamin</keyword>
<dbReference type="SUPFAM" id="SSF52242">
    <property type="entry name" value="Cobalamin (vitamin B12)-binding domain"/>
    <property type="match status" value="1"/>
</dbReference>
<feature type="binding site" evidence="12">
    <location>
        <begin position="420"/>
        <end position="424"/>
    </location>
    <ligand>
        <name>methylcob(III)alamin</name>
        <dbReference type="ChEBI" id="CHEBI:28115"/>
    </ligand>
</feature>
<comment type="catalytic activity">
    <reaction evidence="10">
        <text>(6S)-5-methyl-5,6,7,8-tetrahydrofolate + L-homocysteine = (6S)-5,6,7,8-tetrahydrofolate + L-methionine</text>
        <dbReference type="Rhea" id="RHEA:11172"/>
        <dbReference type="ChEBI" id="CHEBI:18608"/>
        <dbReference type="ChEBI" id="CHEBI:57453"/>
        <dbReference type="ChEBI" id="CHEBI:57844"/>
        <dbReference type="ChEBI" id="CHEBI:58199"/>
        <dbReference type="EC" id="2.1.1.13"/>
    </reaction>
</comment>
<dbReference type="InterPro" id="IPR003759">
    <property type="entry name" value="Cbl-bd_cap"/>
</dbReference>
<dbReference type="GO" id="GO:0005829">
    <property type="term" value="C:cytosol"/>
    <property type="evidence" value="ECO:0007669"/>
    <property type="project" value="TreeGrafter"/>
</dbReference>
<keyword evidence="10" id="KW-0028">Amino-acid biosynthesis</keyword>
<evidence type="ECO:0000256" key="11">
    <source>
        <dbReference type="PIRSR" id="PIRSR000381-1"/>
    </source>
</evidence>
<name>A0A0X3ALK2_9FLAO</name>
<dbReference type="GO" id="GO:0008270">
    <property type="term" value="F:zinc ion binding"/>
    <property type="evidence" value="ECO:0007669"/>
    <property type="project" value="UniProtKB-UniRule"/>
</dbReference>
<dbReference type="Gene3D" id="1.10.1240.10">
    <property type="entry name" value="Methionine synthase domain"/>
    <property type="match status" value="1"/>
</dbReference>
<dbReference type="CDD" id="cd00740">
    <property type="entry name" value="MeTr"/>
    <property type="match status" value="1"/>
</dbReference>
<keyword evidence="6 10" id="KW-0479">Metal-binding</keyword>
<dbReference type="AlphaFoldDB" id="A0A0X3ALK2"/>
<dbReference type="Gene3D" id="3.20.20.20">
    <property type="entry name" value="Dihydropteroate synthase-like"/>
    <property type="match status" value="1"/>
</dbReference>
<keyword evidence="18" id="KW-1185">Reference proteome</keyword>
<dbReference type="PROSITE" id="PS51332">
    <property type="entry name" value="B12_BINDING"/>
    <property type="match status" value="1"/>
</dbReference>
<dbReference type="Gene3D" id="3.40.50.280">
    <property type="entry name" value="Cobalamin-binding domain"/>
    <property type="match status" value="1"/>
</dbReference>
<dbReference type="Pfam" id="PF00809">
    <property type="entry name" value="Pterin_bind"/>
    <property type="match status" value="1"/>
</dbReference>
<dbReference type="OrthoDB" id="9803687at2"/>
<reference evidence="17 18" key="1">
    <citation type="submission" date="2016-01" db="EMBL/GenBank/DDBJ databases">
        <authorList>
            <person name="McClelland M."/>
            <person name="Jain A."/>
            <person name="Saraogi P."/>
            <person name="Mendelson R."/>
            <person name="Westerman R."/>
            <person name="SanMiguel P."/>
            <person name="Csonka L."/>
        </authorList>
    </citation>
    <scope>NUCLEOTIDE SEQUENCE [LARGE SCALE GENOMIC DNA]</scope>
    <source>
        <strain evidence="17 18">R-53146</strain>
    </source>
</reference>
<comment type="cofactor">
    <cofactor evidence="10 11">
        <name>methylcob(III)alamin</name>
        <dbReference type="ChEBI" id="CHEBI:28115"/>
    </cofactor>
</comment>
<keyword evidence="5 10" id="KW-0949">S-adenosyl-L-methionine</keyword>
<accession>A0A0X3ALK2</accession>
<evidence type="ECO:0000259" key="13">
    <source>
        <dbReference type="PROSITE" id="PS50972"/>
    </source>
</evidence>
<dbReference type="Pfam" id="PF02310">
    <property type="entry name" value="B12-binding"/>
    <property type="match status" value="1"/>
</dbReference>
<comment type="domain">
    <text evidence="10">Modular enzyme with four functionally distinct domains. The isolated Hcy-binding domain catalyzes methyl transfer from free methylcobalamin to homocysteine. The Hcy-binding domain in association with the pterin-binding domain catalyzes the methylation of cob(I)alamin by methyltetrahydrofolate and the methylation of homocysteine. The B12-binding domain binds the cofactor. The AdoMet activation domain binds S-adenosyl-L-methionine. Under aerobic conditions cob(I)alamin can be converted to inactive cob(II)alamin. Reductive methylation by S-adenosyl-L-methionine and flavodoxin regenerates methylcobalamin.</text>
</comment>
<dbReference type="FunFam" id="1.10.1240.10:FF:000001">
    <property type="entry name" value="Methionine synthase"/>
    <property type="match status" value="1"/>
</dbReference>
<comment type="function">
    <text evidence="10">Catalyzes the transfer of a methyl group from methyl-cobalamin to homocysteine, yielding enzyme-bound cob(I)alamin and methionine. Subsequently, remethylates the cofactor using methyltetrahydrofolate.</text>
</comment>
<dbReference type="PROSITE" id="PS50972">
    <property type="entry name" value="PTERIN_BINDING"/>
    <property type="match status" value="1"/>
</dbReference>
<keyword evidence="8 10" id="KW-0170">Cobalt</keyword>
<dbReference type="STRING" id="1586267.GCA_001418685_00005"/>
<feature type="binding site" evidence="12">
    <location>
        <position position="357"/>
    </location>
    <ligand>
        <name>methylcob(III)alamin</name>
        <dbReference type="ChEBI" id="CHEBI:28115"/>
    </ligand>
</feature>
<comment type="similarity">
    <text evidence="1">Belongs to the vitamin-B12 dependent methionine synthase family.</text>
</comment>
<dbReference type="UniPathway" id="UPA00051">
    <property type="reaction ID" value="UER00081"/>
</dbReference>
<dbReference type="Gene3D" id="1.10.288.10">
    <property type="entry name" value="Cobalamin-dependent Methionine Synthase, domain 2"/>
    <property type="match status" value="1"/>
</dbReference>
<feature type="domain" description="AdoMet activation" evidence="14">
    <location>
        <begin position="560"/>
        <end position="887"/>
    </location>
</feature>
<evidence type="ECO:0000256" key="7">
    <source>
        <dbReference type="ARBA" id="ARBA00022737"/>
    </source>
</evidence>
<evidence type="ECO:0000256" key="8">
    <source>
        <dbReference type="ARBA" id="ARBA00023285"/>
    </source>
</evidence>
<feature type="binding site" evidence="12">
    <location>
        <position position="524"/>
    </location>
    <ligand>
        <name>methylcob(III)alamin</name>
        <dbReference type="ChEBI" id="CHEBI:28115"/>
    </ligand>
</feature>
<evidence type="ECO:0000256" key="9">
    <source>
        <dbReference type="NCBIfam" id="TIGR02082"/>
    </source>
</evidence>
<evidence type="ECO:0000256" key="3">
    <source>
        <dbReference type="ARBA" id="ARBA00022628"/>
    </source>
</evidence>
<keyword evidence="10" id="KW-0486">Methionine biosynthesis</keyword>
<dbReference type="InterPro" id="IPR050554">
    <property type="entry name" value="Met_Synthase/Corrinoid"/>
</dbReference>
<dbReference type="FunFam" id="3.20.20.20:FF:000002">
    <property type="entry name" value="Methionine synthase"/>
    <property type="match status" value="1"/>
</dbReference>
<dbReference type="SUPFAM" id="SSF56507">
    <property type="entry name" value="Methionine synthase activation domain-like"/>
    <property type="match status" value="1"/>
</dbReference>